<protein>
    <recommendedName>
        <fullName evidence="2">HotDog ACOT-type domain-containing protein</fullName>
    </recommendedName>
</protein>
<reference evidence="4" key="1">
    <citation type="submission" date="2016-12" db="EMBL/GenBank/DDBJ databases">
        <title>Comparative genomics of four Isosphaeraceae planctomycetes: a common pool of plasmids and glycoside hydrolase genes.</title>
        <authorList>
            <person name="Ivanova A."/>
        </authorList>
    </citation>
    <scope>NUCLEOTIDE SEQUENCE [LARGE SCALE GENOMIC DNA]</scope>
    <source>
        <strain evidence="4">PX4</strain>
    </source>
</reference>
<dbReference type="InterPro" id="IPR029069">
    <property type="entry name" value="HotDog_dom_sf"/>
</dbReference>
<dbReference type="Gene3D" id="3.10.129.10">
    <property type="entry name" value="Hotdog Thioesterase"/>
    <property type="match status" value="1"/>
</dbReference>
<keyword evidence="1" id="KW-0378">Hydrolase</keyword>
<dbReference type="PROSITE" id="PS51770">
    <property type="entry name" value="HOTDOG_ACOT"/>
    <property type="match status" value="1"/>
</dbReference>
<dbReference type="STRING" id="1387353.BSF38_02446"/>
<dbReference type="AlphaFoldDB" id="A0A1U7CPS8"/>
<dbReference type="GO" id="GO:0016787">
    <property type="term" value="F:hydrolase activity"/>
    <property type="evidence" value="ECO:0007669"/>
    <property type="project" value="UniProtKB-KW"/>
</dbReference>
<dbReference type="KEGG" id="pbor:BSF38_02446"/>
<evidence type="ECO:0000259" key="2">
    <source>
        <dbReference type="PROSITE" id="PS51770"/>
    </source>
</evidence>
<name>A0A1U7CPS8_9BACT</name>
<organism evidence="3 4">
    <name type="scientific">Paludisphaera borealis</name>
    <dbReference type="NCBI Taxonomy" id="1387353"/>
    <lineage>
        <taxon>Bacteria</taxon>
        <taxon>Pseudomonadati</taxon>
        <taxon>Planctomycetota</taxon>
        <taxon>Planctomycetia</taxon>
        <taxon>Isosphaerales</taxon>
        <taxon>Isosphaeraceae</taxon>
        <taxon>Paludisphaera</taxon>
    </lineage>
</organism>
<evidence type="ECO:0000313" key="3">
    <source>
        <dbReference type="EMBL" id="APW60950.1"/>
    </source>
</evidence>
<dbReference type="SUPFAM" id="SSF54637">
    <property type="entry name" value="Thioesterase/thiol ester dehydrase-isomerase"/>
    <property type="match status" value="1"/>
</dbReference>
<evidence type="ECO:0000313" key="4">
    <source>
        <dbReference type="Proteomes" id="UP000186309"/>
    </source>
</evidence>
<dbReference type="InterPro" id="IPR033120">
    <property type="entry name" value="HOTDOG_ACOT"/>
</dbReference>
<dbReference type="Proteomes" id="UP000186309">
    <property type="component" value="Chromosome"/>
</dbReference>
<accession>A0A1U7CPS8</accession>
<gene>
    <name evidence="3" type="ORF">BSF38_02446</name>
</gene>
<feature type="domain" description="HotDog ACOT-type" evidence="2">
    <location>
        <begin position="10"/>
        <end position="121"/>
    </location>
</feature>
<evidence type="ECO:0000256" key="1">
    <source>
        <dbReference type="PROSITE-ProRule" id="PRU01106"/>
    </source>
</evidence>
<proteinExistence type="predicted"/>
<sequence length="157" mass="17444">MMRMADSSSLVAETVTHRLVLPRDANHHGTLYAGALLSLALEAGYATAYQAAGLNANLVLKRVLDLRCYEPVPIGRVIRILGRQIHRGSAQIVVGLWGAPLDGNTSPWMDGVMQFVHVDPLGRPEPLTEEPETEVDPLDPPWTQLRERTRKLLHIRQ</sequence>
<dbReference type="EMBL" id="CP019082">
    <property type="protein sequence ID" value="APW60950.1"/>
    <property type="molecule type" value="Genomic_DNA"/>
</dbReference>
<keyword evidence="4" id="KW-1185">Reference proteome</keyword>